<evidence type="ECO:0000256" key="2">
    <source>
        <dbReference type="PROSITE-ProRule" id="PRU00335"/>
    </source>
</evidence>
<dbReference type="Pfam" id="PF00440">
    <property type="entry name" value="TetR_N"/>
    <property type="match status" value="1"/>
</dbReference>
<dbReference type="PROSITE" id="PS50977">
    <property type="entry name" value="HTH_TETR_2"/>
    <property type="match status" value="1"/>
</dbReference>
<dbReference type="InterPro" id="IPR009057">
    <property type="entry name" value="Homeodomain-like_sf"/>
</dbReference>
<dbReference type="GO" id="GO:0003700">
    <property type="term" value="F:DNA-binding transcription factor activity"/>
    <property type="evidence" value="ECO:0007669"/>
    <property type="project" value="TreeGrafter"/>
</dbReference>
<dbReference type="PANTHER" id="PTHR30055">
    <property type="entry name" value="HTH-TYPE TRANSCRIPTIONAL REGULATOR RUTR"/>
    <property type="match status" value="1"/>
</dbReference>
<dbReference type="SUPFAM" id="SSF48498">
    <property type="entry name" value="Tetracyclin repressor-like, C-terminal domain"/>
    <property type="match status" value="1"/>
</dbReference>
<dbReference type="GO" id="GO:0000976">
    <property type="term" value="F:transcription cis-regulatory region binding"/>
    <property type="evidence" value="ECO:0007669"/>
    <property type="project" value="TreeGrafter"/>
</dbReference>
<sequence length="195" mass="20753">MGNREDLLDGAVRCLKDKGWRSTVRDIAAAAGVNHAAIGYHFGSREALLTEAFNLAMQEWGDELGAAGARLAGEASPLERYRGFWEQVIASVLAHRNLWVASVEAAVEAERNQRVRDLIADAIAEARGGLAAGVLGVAEVDVRPGEVRSVGSVQMALVTGVLMQWVIDPDRAPGPDDLIEGLKALGGRLFVAADQ</sequence>
<dbReference type="PRINTS" id="PR00455">
    <property type="entry name" value="HTHTETR"/>
</dbReference>
<dbReference type="RefSeq" id="WP_075975636.1">
    <property type="nucleotide sequence ID" value="NZ_MKQR01000016.1"/>
</dbReference>
<protein>
    <recommendedName>
        <fullName evidence="3">HTH tetR-type domain-containing protein</fullName>
    </recommendedName>
</protein>
<gene>
    <name evidence="4" type="ORF">BJP25_20705</name>
</gene>
<keyword evidence="5" id="KW-1185">Reference proteome</keyword>
<accession>A0A1Q9LKG4</accession>
<evidence type="ECO:0000259" key="3">
    <source>
        <dbReference type="PROSITE" id="PS50977"/>
    </source>
</evidence>
<proteinExistence type="predicted"/>
<dbReference type="SUPFAM" id="SSF46689">
    <property type="entry name" value="Homeodomain-like"/>
    <property type="match status" value="1"/>
</dbReference>
<dbReference type="AlphaFoldDB" id="A0A1Q9LKG4"/>
<evidence type="ECO:0000313" key="5">
    <source>
        <dbReference type="Proteomes" id="UP000186040"/>
    </source>
</evidence>
<feature type="domain" description="HTH tetR-type" evidence="3">
    <location>
        <begin position="1"/>
        <end position="60"/>
    </location>
</feature>
<evidence type="ECO:0000256" key="1">
    <source>
        <dbReference type="ARBA" id="ARBA00023125"/>
    </source>
</evidence>
<dbReference type="InterPro" id="IPR036271">
    <property type="entry name" value="Tet_transcr_reg_TetR-rel_C_sf"/>
</dbReference>
<dbReference type="Gene3D" id="1.10.357.10">
    <property type="entry name" value="Tetracycline Repressor, domain 2"/>
    <property type="match status" value="1"/>
</dbReference>
<dbReference type="InterPro" id="IPR050109">
    <property type="entry name" value="HTH-type_TetR-like_transc_reg"/>
</dbReference>
<evidence type="ECO:0000313" key="4">
    <source>
        <dbReference type="EMBL" id="OLR92493.1"/>
    </source>
</evidence>
<dbReference type="InterPro" id="IPR001647">
    <property type="entry name" value="HTH_TetR"/>
</dbReference>
<dbReference type="EMBL" id="MKQR01000016">
    <property type="protein sequence ID" value="OLR92493.1"/>
    <property type="molecule type" value="Genomic_DNA"/>
</dbReference>
<feature type="DNA-binding region" description="H-T-H motif" evidence="2">
    <location>
        <begin position="23"/>
        <end position="42"/>
    </location>
</feature>
<reference evidence="4 5" key="1">
    <citation type="submission" date="2016-10" db="EMBL/GenBank/DDBJ databases">
        <title>The Draft Genome Sequence of Actinokineospora bangkokensis 44EHWT reveals the biosynthetic pathway of antifungal compounds Thailandins with unusual extender unit butylmalonyl-CoA.</title>
        <authorList>
            <person name="Greule A."/>
            <person name="Intra B."/>
            <person name="Flemming S."/>
            <person name="Rommel M.G."/>
            <person name="Panbangred W."/>
            <person name="Bechthold A."/>
        </authorList>
    </citation>
    <scope>NUCLEOTIDE SEQUENCE [LARGE SCALE GENOMIC DNA]</scope>
    <source>
        <strain evidence="4 5">44EHW</strain>
    </source>
</reference>
<dbReference type="OrthoDB" id="2356263at2"/>
<dbReference type="Proteomes" id="UP000186040">
    <property type="component" value="Unassembled WGS sequence"/>
</dbReference>
<name>A0A1Q9LKG4_9PSEU</name>
<dbReference type="PANTHER" id="PTHR30055:SF219">
    <property type="entry name" value="TRANSCRIPTIONAL REGULATORY PROTEIN"/>
    <property type="match status" value="1"/>
</dbReference>
<dbReference type="STRING" id="1193682.BJP25_20705"/>
<comment type="caution">
    <text evidence="4">The sequence shown here is derived from an EMBL/GenBank/DDBJ whole genome shotgun (WGS) entry which is preliminary data.</text>
</comment>
<keyword evidence="1 2" id="KW-0238">DNA-binding</keyword>
<organism evidence="4 5">
    <name type="scientific">Actinokineospora bangkokensis</name>
    <dbReference type="NCBI Taxonomy" id="1193682"/>
    <lineage>
        <taxon>Bacteria</taxon>
        <taxon>Bacillati</taxon>
        <taxon>Actinomycetota</taxon>
        <taxon>Actinomycetes</taxon>
        <taxon>Pseudonocardiales</taxon>
        <taxon>Pseudonocardiaceae</taxon>
        <taxon>Actinokineospora</taxon>
    </lineage>
</organism>